<dbReference type="Proteomes" id="UP000289437">
    <property type="component" value="Unassembled WGS sequence"/>
</dbReference>
<dbReference type="Pfam" id="PF01613">
    <property type="entry name" value="Flavin_Reduct"/>
    <property type="match status" value="1"/>
</dbReference>
<dbReference type="InterPro" id="IPR002563">
    <property type="entry name" value="Flavin_Rdtase-like_dom"/>
</dbReference>
<protein>
    <submittedName>
        <fullName evidence="3">4-hydroxyphenylacetate 3-monooxygenase, reductase component</fullName>
    </submittedName>
</protein>
<sequence>MSDTQHPSNLAGDFKSGMRRLASTITIIASAHQEEWSGMVATAVSAVSADPPSLVIGVNQNASLHHPVSAGELFSVNLLATQHSHLVRPFSGALKGADRFALGNWKLHETGMPYLADAMVNFLCKVDAKLEYGSHTLFIGSVQAIHINGDAAPLIWQDGGFASTIPLD</sequence>
<dbReference type="InterPro" id="IPR050268">
    <property type="entry name" value="NADH-dep_flavin_reductase"/>
</dbReference>
<dbReference type="GO" id="GO:0042602">
    <property type="term" value="F:riboflavin reductase (NADPH) activity"/>
    <property type="evidence" value="ECO:0007669"/>
    <property type="project" value="TreeGrafter"/>
</dbReference>
<gene>
    <name evidence="3" type="ORF">GRAN_3821</name>
</gene>
<dbReference type="AlphaFoldDB" id="A0A4Q0SVB8"/>
<organism evidence="3 4">
    <name type="scientific">Granulicella sibirica</name>
    <dbReference type="NCBI Taxonomy" id="2479048"/>
    <lineage>
        <taxon>Bacteria</taxon>
        <taxon>Pseudomonadati</taxon>
        <taxon>Acidobacteriota</taxon>
        <taxon>Terriglobia</taxon>
        <taxon>Terriglobales</taxon>
        <taxon>Acidobacteriaceae</taxon>
        <taxon>Granulicella</taxon>
    </lineage>
</organism>
<dbReference type="GO" id="GO:0006208">
    <property type="term" value="P:pyrimidine nucleobase catabolic process"/>
    <property type="evidence" value="ECO:0007669"/>
    <property type="project" value="TreeGrafter"/>
</dbReference>
<evidence type="ECO:0000256" key="1">
    <source>
        <dbReference type="ARBA" id="ARBA00023002"/>
    </source>
</evidence>
<accession>A0A4Q0SVB8</accession>
<evidence type="ECO:0000313" key="3">
    <source>
        <dbReference type="EMBL" id="RXH54717.1"/>
    </source>
</evidence>
<dbReference type="PANTHER" id="PTHR30466">
    <property type="entry name" value="FLAVIN REDUCTASE"/>
    <property type="match status" value="1"/>
</dbReference>
<dbReference type="Gene3D" id="2.30.110.10">
    <property type="entry name" value="Electron Transport, Fmn-binding Protein, Chain A"/>
    <property type="match status" value="1"/>
</dbReference>
<feature type="domain" description="Flavin reductase like" evidence="2">
    <location>
        <begin position="18"/>
        <end position="163"/>
    </location>
</feature>
<evidence type="ECO:0000313" key="4">
    <source>
        <dbReference type="Proteomes" id="UP000289437"/>
    </source>
</evidence>
<proteinExistence type="predicted"/>
<reference evidence="3 4" key="1">
    <citation type="submission" date="2018-11" db="EMBL/GenBank/DDBJ databases">
        <authorList>
            <person name="Mardanov A.V."/>
            <person name="Ravin N.V."/>
            <person name="Dedysh S.N."/>
        </authorList>
    </citation>
    <scope>NUCLEOTIDE SEQUENCE [LARGE SCALE GENOMIC DNA]</scope>
    <source>
        <strain evidence="3 4">AF10</strain>
    </source>
</reference>
<dbReference type="SUPFAM" id="SSF50475">
    <property type="entry name" value="FMN-binding split barrel"/>
    <property type="match status" value="1"/>
</dbReference>
<dbReference type="GO" id="GO:0010181">
    <property type="term" value="F:FMN binding"/>
    <property type="evidence" value="ECO:0007669"/>
    <property type="project" value="InterPro"/>
</dbReference>
<keyword evidence="1" id="KW-0560">Oxidoreductase</keyword>
<dbReference type="GO" id="GO:0004497">
    <property type="term" value="F:monooxygenase activity"/>
    <property type="evidence" value="ECO:0007669"/>
    <property type="project" value="UniProtKB-KW"/>
</dbReference>
<keyword evidence="3" id="KW-0503">Monooxygenase</keyword>
<dbReference type="PANTHER" id="PTHR30466:SF1">
    <property type="entry name" value="FMN REDUCTASE (NADH) RUTF"/>
    <property type="match status" value="1"/>
</dbReference>
<dbReference type="SMART" id="SM00903">
    <property type="entry name" value="Flavin_Reduct"/>
    <property type="match status" value="1"/>
</dbReference>
<dbReference type="EMBL" id="RDSM01000003">
    <property type="protein sequence ID" value="RXH54717.1"/>
    <property type="molecule type" value="Genomic_DNA"/>
</dbReference>
<dbReference type="RefSeq" id="WP_161571039.1">
    <property type="nucleotide sequence ID" value="NZ_RDSM01000003.1"/>
</dbReference>
<evidence type="ECO:0000259" key="2">
    <source>
        <dbReference type="SMART" id="SM00903"/>
    </source>
</evidence>
<keyword evidence="4" id="KW-1185">Reference proteome</keyword>
<dbReference type="OrthoDB" id="9792858at2"/>
<comment type="caution">
    <text evidence="3">The sequence shown here is derived from an EMBL/GenBank/DDBJ whole genome shotgun (WGS) entry which is preliminary data.</text>
</comment>
<name>A0A4Q0SVB8_9BACT</name>
<reference evidence="4" key="2">
    <citation type="submission" date="2019-02" db="EMBL/GenBank/DDBJ databases">
        <title>Granulicella sibirica sp. nov., a psychrotolerant acidobacterium isolated from an organic soil layer in forested tundra, West Siberia.</title>
        <authorList>
            <person name="Oshkin I.Y."/>
            <person name="Kulichevskaya I.S."/>
            <person name="Rijpstra W.I.C."/>
            <person name="Sinninghe Damste J.S."/>
            <person name="Rakitin A.L."/>
            <person name="Ravin N.V."/>
            <person name="Dedysh S.N."/>
        </authorList>
    </citation>
    <scope>NUCLEOTIDE SEQUENCE [LARGE SCALE GENOMIC DNA]</scope>
    <source>
        <strain evidence="4">AF10</strain>
    </source>
</reference>
<dbReference type="InterPro" id="IPR012349">
    <property type="entry name" value="Split_barrel_FMN-bd"/>
</dbReference>